<dbReference type="PANTHER" id="PTHR42736:SF1">
    <property type="entry name" value="PROTEIN-GLUTAMINE GAMMA-GLUTAMYLTRANSFERASE"/>
    <property type="match status" value="1"/>
</dbReference>
<evidence type="ECO:0000259" key="3">
    <source>
        <dbReference type="SMART" id="SM00460"/>
    </source>
</evidence>
<feature type="transmembrane region" description="Helical" evidence="2">
    <location>
        <begin position="105"/>
        <end position="128"/>
    </location>
</feature>
<name>A0A3G5FFQ5_TETHA</name>
<evidence type="ECO:0000256" key="1">
    <source>
        <dbReference type="SAM" id="MobiDB-lite"/>
    </source>
</evidence>
<evidence type="ECO:0000313" key="5">
    <source>
        <dbReference type="Proteomes" id="UP000280475"/>
    </source>
</evidence>
<gene>
    <name evidence="4" type="ORF">C7H83_00970</name>
</gene>
<dbReference type="Pfam" id="PF01841">
    <property type="entry name" value="Transglut_core"/>
    <property type="match status" value="1"/>
</dbReference>
<keyword evidence="2" id="KW-0812">Transmembrane</keyword>
<feature type="transmembrane region" description="Helical" evidence="2">
    <location>
        <begin position="36"/>
        <end position="53"/>
    </location>
</feature>
<dbReference type="RefSeq" id="WP_103892275.1">
    <property type="nucleotide sequence ID" value="NZ_CP027768.1"/>
</dbReference>
<proteinExistence type="predicted"/>
<dbReference type="SUPFAM" id="SSF54001">
    <property type="entry name" value="Cysteine proteinases"/>
    <property type="match status" value="1"/>
</dbReference>
<dbReference type="EMBL" id="CP027768">
    <property type="protein sequence ID" value="AYW49184.1"/>
    <property type="molecule type" value="Genomic_DNA"/>
</dbReference>
<feature type="transmembrane region" description="Helical" evidence="2">
    <location>
        <begin position="60"/>
        <end position="85"/>
    </location>
</feature>
<dbReference type="AlphaFoldDB" id="A0A3G5FFQ5"/>
<feature type="region of interest" description="Disordered" evidence="1">
    <location>
        <begin position="534"/>
        <end position="587"/>
    </location>
</feature>
<keyword evidence="2" id="KW-0472">Membrane</keyword>
<dbReference type="InterPro" id="IPR002931">
    <property type="entry name" value="Transglutaminase-like"/>
</dbReference>
<dbReference type="PANTHER" id="PTHR42736">
    <property type="entry name" value="PROTEIN-GLUTAMINE GAMMA-GLUTAMYLTRANSFERASE"/>
    <property type="match status" value="1"/>
</dbReference>
<organism evidence="4 5">
    <name type="scientific">Tetragenococcus halophilus</name>
    <name type="common">Pediococcus halophilus</name>
    <dbReference type="NCBI Taxonomy" id="51669"/>
    <lineage>
        <taxon>Bacteria</taxon>
        <taxon>Bacillati</taxon>
        <taxon>Bacillota</taxon>
        <taxon>Bacilli</taxon>
        <taxon>Lactobacillales</taxon>
        <taxon>Enterococcaceae</taxon>
        <taxon>Tetragenococcus</taxon>
    </lineage>
</organism>
<feature type="transmembrane region" description="Helical" evidence="2">
    <location>
        <begin position="600"/>
        <end position="621"/>
    </location>
</feature>
<dbReference type="Gene3D" id="3.10.620.30">
    <property type="match status" value="1"/>
</dbReference>
<evidence type="ECO:0000313" key="4">
    <source>
        <dbReference type="EMBL" id="AYW49184.1"/>
    </source>
</evidence>
<sequence length="719" mass="82510">MRRRIYDKIAPMVLSFLTFSLAFYQLLKIYHMENLFSQNLVIIALFCLVAGLLSKWFIRLPLYFFILCGGLFLNFSQNLAFSVTWANAFWQRVVNLGELFLDGRIGYLPEEIAVSLVLLIVSLLAELLIEYERVVISYLIIIGYMLFLIIYNDIELPLEIVLFASFGLVHRFLFVHKKNKRNFLIVATLLATFLLITWGIPSDLIETRMLAPSATFRNYLNEKGFYQFIEETGAGNLTRSGFSEDDETLGGPLLDDNQVVFEAQQQSPHYWRIDSKTYYSGSGWESPAPGNTQIDSYSGEEVDLVDTDYQAEFAEEEEINFNREVMDSYLPLPYGNKQINLEEPTAELFVNQETQRVDFQNSEQSRSFQLGWQDFNYTLEELADVSLTTPETSVDYLQLPDQLPQRVIDLAEELTAEEETLIGKVTAIEDYLKDSESFRYSKIDAGFPTENQDYVDHFLFESQVGYCDNFSSAMVVMLRAVGIPARWAKGFSTGEEVEENQFVVRNSDAHSWAEVYFEGYGWLPFEATPTFSQPLQQTTTSSETTESSSSESTTTQETSDTTTEESSSTTEEDSSMISTSTTETPVNHRSFSISPVVKNALFILLFVISCGLIYILWRWYFYLYIFFLVKISQANILKVYPILLKKAEKFVFRASEQPLSHYAQFFEANYPEFQQTFVHLTSSYEQVLYGGKQEDKQSSGQLLLAVAWHLSQAKKRKKT</sequence>
<accession>A0A3G5FFQ5</accession>
<protein>
    <submittedName>
        <fullName evidence="4">Transglutaminase domain-containing protein</fullName>
    </submittedName>
</protein>
<evidence type="ECO:0000256" key="2">
    <source>
        <dbReference type="SAM" id="Phobius"/>
    </source>
</evidence>
<keyword evidence="2" id="KW-1133">Transmembrane helix</keyword>
<feature type="transmembrane region" description="Helical" evidence="2">
    <location>
        <begin position="157"/>
        <end position="175"/>
    </location>
</feature>
<dbReference type="Proteomes" id="UP000280475">
    <property type="component" value="Chromosome"/>
</dbReference>
<reference evidence="4 5" key="1">
    <citation type="journal article" date="2012" name="Int. J. Syst. Evol. Microbiol.">
        <title>Characterization of Tetragenococcus strains from sugar thick juice reveals a novel species, Tetragenococcus osmophilus sp. nov., and divides Tetragenococcus halophilus into two subspecies, T. halophilus subsp. halophilus subsp. nov. and T. halophilus subsp. flandriensis subsp. nov.</title>
        <authorList>
            <person name="Juste A."/>
            <person name="Van Trappen S."/>
            <person name="Verreth C."/>
            <person name="Cleenwerck I."/>
            <person name="De Vos P."/>
            <person name="Lievens B."/>
            <person name="Willems K.A."/>
        </authorList>
    </citation>
    <scope>NUCLEOTIDE SEQUENCE [LARGE SCALE GENOMIC DNA]</scope>
    <source>
        <strain evidence="4 5">LMG 26042</strain>
    </source>
</reference>
<feature type="transmembrane region" description="Helical" evidence="2">
    <location>
        <begin position="182"/>
        <end position="200"/>
    </location>
</feature>
<dbReference type="SMART" id="SM00460">
    <property type="entry name" value="TGc"/>
    <property type="match status" value="1"/>
</dbReference>
<feature type="domain" description="Transglutaminase-like" evidence="3">
    <location>
        <begin position="459"/>
        <end position="529"/>
    </location>
</feature>
<feature type="transmembrane region" description="Helical" evidence="2">
    <location>
        <begin position="12"/>
        <end position="30"/>
    </location>
</feature>
<feature type="compositionally biased region" description="Low complexity" evidence="1">
    <location>
        <begin position="538"/>
        <end position="584"/>
    </location>
</feature>
<dbReference type="InterPro" id="IPR052901">
    <property type="entry name" value="Bact_TGase-like"/>
</dbReference>
<dbReference type="InterPro" id="IPR038765">
    <property type="entry name" value="Papain-like_cys_pep_sf"/>
</dbReference>
<feature type="transmembrane region" description="Helical" evidence="2">
    <location>
        <begin position="135"/>
        <end position="151"/>
    </location>
</feature>